<feature type="compositionally biased region" description="Basic and acidic residues" evidence="1">
    <location>
        <begin position="45"/>
        <end position="63"/>
    </location>
</feature>
<evidence type="ECO:0000256" key="1">
    <source>
        <dbReference type="SAM" id="MobiDB-lite"/>
    </source>
</evidence>
<feature type="region of interest" description="Disordered" evidence="1">
    <location>
        <begin position="1"/>
        <end position="26"/>
    </location>
</feature>
<protein>
    <submittedName>
        <fullName evidence="2">Uncharacterized protein</fullName>
    </submittedName>
</protein>
<feature type="region of interest" description="Disordered" evidence="1">
    <location>
        <begin position="502"/>
        <end position="531"/>
    </location>
</feature>
<evidence type="ECO:0000313" key="2">
    <source>
        <dbReference type="EMBL" id="EHH29105.1"/>
    </source>
</evidence>
<feature type="region of interest" description="Disordered" evidence="1">
    <location>
        <begin position="42"/>
        <end position="65"/>
    </location>
</feature>
<proteinExistence type="predicted"/>
<gene>
    <name evidence="2" type="ORF">EGK_09440</name>
</gene>
<organism evidence="2">
    <name type="scientific">Macaca mulatta</name>
    <name type="common">Rhesus macaque</name>
    <dbReference type="NCBI Taxonomy" id="9544"/>
    <lineage>
        <taxon>Eukaryota</taxon>
        <taxon>Metazoa</taxon>
        <taxon>Chordata</taxon>
        <taxon>Craniata</taxon>
        <taxon>Vertebrata</taxon>
        <taxon>Euteleostomi</taxon>
        <taxon>Mammalia</taxon>
        <taxon>Eutheria</taxon>
        <taxon>Euarchontoglires</taxon>
        <taxon>Primates</taxon>
        <taxon>Haplorrhini</taxon>
        <taxon>Catarrhini</taxon>
        <taxon>Cercopithecidae</taxon>
        <taxon>Cercopithecinae</taxon>
        <taxon>Macaca</taxon>
    </lineage>
</organism>
<dbReference type="PANTHER" id="PTHR35542">
    <property type="entry name" value="COILED-COIL DOMAIN-CONTAINING PROTEIN 168"/>
    <property type="match status" value="1"/>
</dbReference>
<feature type="region of interest" description="Disordered" evidence="1">
    <location>
        <begin position="116"/>
        <end position="136"/>
    </location>
</feature>
<dbReference type="PANTHER" id="PTHR35542:SF2">
    <property type="entry name" value="LEUCINE-RICH REPEAT TRANSMEMBRANE PROTEIN CCDC168"/>
    <property type="match status" value="1"/>
</dbReference>
<dbReference type="InterPro" id="IPR053366">
    <property type="entry name" value="LRR_transmembrane"/>
</dbReference>
<reference evidence="2" key="1">
    <citation type="journal article" date="2011" name="Nat. Biotechnol.">
        <title>Genome sequencing and comparison of two nonhuman primate animal models, the cynomolgus and Chinese rhesus macaques.</title>
        <authorList>
            <person name="Yan G."/>
            <person name="Zhang G."/>
            <person name="Fang X."/>
            <person name="Zhang Y."/>
            <person name="Li C."/>
            <person name="Ling F."/>
            <person name="Cooper D.N."/>
            <person name="Li Q."/>
            <person name="Li Y."/>
            <person name="van Gool A.J."/>
            <person name="Du H."/>
            <person name="Chen J."/>
            <person name="Chen R."/>
            <person name="Zhang P."/>
            <person name="Huang Z."/>
            <person name="Thompson J.R."/>
            <person name="Meng Y."/>
            <person name="Bai Y."/>
            <person name="Wang J."/>
            <person name="Zhuo M."/>
            <person name="Wang T."/>
            <person name="Huang Y."/>
            <person name="Wei L."/>
            <person name="Li J."/>
            <person name="Wang Z."/>
            <person name="Hu H."/>
            <person name="Yang P."/>
            <person name="Le L."/>
            <person name="Stenson P.D."/>
            <person name="Li B."/>
            <person name="Liu X."/>
            <person name="Ball E.V."/>
            <person name="An N."/>
            <person name="Huang Q."/>
            <person name="Zhang Y."/>
            <person name="Fan W."/>
            <person name="Zhang X."/>
            <person name="Li Y."/>
            <person name="Wang W."/>
            <person name="Katze M.G."/>
            <person name="Su B."/>
            <person name="Nielsen R."/>
            <person name="Yang H."/>
            <person name="Wang J."/>
            <person name="Wang X."/>
            <person name="Wang J."/>
        </authorList>
    </citation>
    <scope>NUCLEOTIDE SEQUENCE [LARGE SCALE GENOMIC DNA]</scope>
    <source>
        <strain evidence="2">CR-5</strain>
    </source>
</reference>
<dbReference type="AlphaFoldDB" id="G7NJK5"/>
<dbReference type="EMBL" id="CM001269">
    <property type="protein sequence ID" value="EHH29105.1"/>
    <property type="molecule type" value="Genomic_DNA"/>
</dbReference>
<accession>G7NJK5</accession>
<feature type="non-terminal residue" evidence="2">
    <location>
        <position position="531"/>
    </location>
</feature>
<name>G7NJK5_MACMU</name>
<dbReference type="Proteomes" id="UP000013456">
    <property type="component" value="Chromosome 17"/>
</dbReference>
<sequence length="531" mass="61419">MESESSNAMNMNVQHEREDKNIQKMLPESVPCYSQHLSFSTYQMKDPDPCKSRSEPKSPEDRSSWNLSHIVQKTEQETHFRESVLEPISGYMMKQRPHMQEGIKCVVGLKTSFPKTGKSEIGSMPHDTPWDENPRRKWDSSISEKTAWNPKNLQTVLKPLDFSSLMSSEYESRSYTLEFIGKKSITSPKHVTLKTKQLPISQLFNIIRCSTENHRKKKQHRFKYKMKGRQWYTSIGEALRSATEYAKSPPSKSMIDKLLFDTAARGTLSNRTHHQNVDGHTTEEKEEVQENVAASSLGPLDFFMHVLSDSKNQTNTIQLSERKTILNPKCLTMKEKKSPISQIRKINRHFTTKHRKKLESNLKTKLKAMWQGENVTDTFPNTISFTPDTSDIKRQSRFQTEIDMRISGLSHTQQTQIESLAEGIARCSDKRRTSNLVKGTKLHDRESGEKKQEHLTEMDPFYAENFMTNTHLRKDPHLGKSEDVLLGEPFISKSQFYKGNSEKNVKIEKNKNGKEQKQNFKAQKTEVERNK</sequence>
<feature type="compositionally biased region" description="Polar residues" evidence="1">
    <location>
        <begin position="1"/>
        <end position="13"/>
    </location>
</feature>